<keyword evidence="2" id="KW-1185">Reference proteome</keyword>
<dbReference type="Proteomes" id="UP000076871">
    <property type="component" value="Unassembled WGS sequence"/>
</dbReference>
<dbReference type="Gene3D" id="3.80.10.10">
    <property type="entry name" value="Ribonuclease Inhibitor"/>
    <property type="match status" value="1"/>
</dbReference>
<evidence type="ECO:0000313" key="2">
    <source>
        <dbReference type="Proteomes" id="UP000076871"/>
    </source>
</evidence>
<sequence length="376" mass="42060">MSRLAQEAIACNSVSTTGKLDSRSPSIRVLNASERCTTCNRPWHAAPALPTEILYIILQLVDSKHDLATLLRVSKLFHPIAFPALYRSIPNMRPVRRMIACLNTLATDASKAELVRTLVVDWSMHRVLGNLLRLLNRALKQLRFLRHLSIELSPYDNQSAQAWVFSGANFQLQTLSTSARCDEGLARFLETQPSIRELSLRGFQTNSPFILSSSALPHLISFRTVHAGIPELSTVIKGRPLEVVSISLYQGDGFAPLDTLTLASGHIKRLTLMSFEDIKPDDMLAAVACRLPQLEALYIVVLLGNYDEKMLLKAGNSLSNFHKLQYITFMAGQTTSLEDEHGVATYWHKSCPTLKTIILPKGQVWFLQEGRWTCYA</sequence>
<accession>A0A165BXW8</accession>
<dbReference type="EMBL" id="KV427658">
    <property type="protein sequence ID" value="KZT01850.1"/>
    <property type="molecule type" value="Genomic_DNA"/>
</dbReference>
<dbReference type="GeneID" id="63823670"/>
<name>A0A165BXW8_9APHY</name>
<dbReference type="AlphaFoldDB" id="A0A165BXW8"/>
<organism evidence="1 2">
    <name type="scientific">Laetiporus sulphureus 93-53</name>
    <dbReference type="NCBI Taxonomy" id="1314785"/>
    <lineage>
        <taxon>Eukaryota</taxon>
        <taxon>Fungi</taxon>
        <taxon>Dikarya</taxon>
        <taxon>Basidiomycota</taxon>
        <taxon>Agaricomycotina</taxon>
        <taxon>Agaricomycetes</taxon>
        <taxon>Polyporales</taxon>
        <taxon>Laetiporus</taxon>
    </lineage>
</organism>
<evidence type="ECO:0000313" key="1">
    <source>
        <dbReference type="EMBL" id="KZT01850.1"/>
    </source>
</evidence>
<reference evidence="1 2" key="1">
    <citation type="journal article" date="2016" name="Mol. Biol. Evol.">
        <title>Comparative Genomics of Early-Diverging Mushroom-Forming Fungi Provides Insights into the Origins of Lignocellulose Decay Capabilities.</title>
        <authorList>
            <person name="Nagy L.G."/>
            <person name="Riley R."/>
            <person name="Tritt A."/>
            <person name="Adam C."/>
            <person name="Daum C."/>
            <person name="Floudas D."/>
            <person name="Sun H."/>
            <person name="Yadav J.S."/>
            <person name="Pangilinan J."/>
            <person name="Larsson K.H."/>
            <person name="Matsuura K."/>
            <person name="Barry K."/>
            <person name="Labutti K."/>
            <person name="Kuo R."/>
            <person name="Ohm R.A."/>
            <person name="Bhattacharya S.S."/>
            <person name="Shirouzu T."/>
            <person name="Yoshinaga Y."/>
            <person name="Martin F.M."/>
            <person name="Grigoriev I.V."/>
            <person name="Hibbett D.S."/>
        </authorList>
    </citation>
    <scope>NUCLEOTIDE SEQUENCE [LARGE SCALE GENOMIC DNA]</scope>
    <source>
        <strain evidence="1 2">93-53</strain>
    </source>
</reference>
<dbReference type="RefSeq" id="XP_040759590.1">
    <property type="nucleotide sequence ID" value="XM_040906641.1"/>
</dbReference>
<dbReference type="InParanoid" id="A0A165BXW8"/>
<dbReference type="SUPFAM" id="SSF52047">
    <property type="entry name" value="RNI-like"/>
    <property type="match status" value="1"/>
</dbReference>
<proteinExistence type="predicted"/>
<protein>
    <recommendedName>
        <fullName evidence="3">F-box domain-containing protein</fullName>
    </recommendedName>
</protein>
<dbReference type="InterPro" id="IPR032675">
    <property type="entry name" value="LRR_dom_sf"/>
</dbReference>
<dbReference type="OrthoDB" id="3178870at2759"/>
<evidence type="ECO:0008006" key="3">
    <source>
        <dbReference type="Google" id="ProtNLM"/>
    </source>
</evidence>
<gene>
    <name evidence="1" type="ORF">LAESUDRAFT_706886</name>
</gene>